<accession>A0ABU4IZB8</accession>
<keyword evidence="3" id="KW-1185">Reference proteome</keyword>
<dbReference type="Proteomes" id="UP001279860">
    <property type="component" value="Unassembled WGS sequence"/>
</dbReference>
<reference evidence="2 3" key="1">
    <citation type="submission" date="2023-11" db="EMBL/GenBank/DDBJ databases">
        <title>Plant-associative lifestyle of Vibrio porteresiae and its evolutionary dynamics.</title>
        <authorList>
            <person name="Rameshkumar N."/>
            <person name="Kirti K."/>
        </authorList>
    </citation>
    <scope>NUCLEOTIDE SEQUENCE [LARGE SCALE GENOMIC DNA]</scope>
    <source>
        <strain evidence="2 3">MSSRF7</strain>
    </source>
</reference>
<feature type="region of interest" description="Disordered" evidence="1">
    <location>
        <begin position="311"/>
        <end position="333"/>
    </location>
</feature>
<dbReference type="EMBL" id="JAWRCP010000002">
    <property type="protein sequence ID" value="MDW6094071.1"/>
    <property type="molecule type" value="Genomic_DNA"/>
</dbReference>
<comment type="caution">
    <text evidence="2">The sequence shown here is derived from an EMBL/GenBank/DDBJ whole genome shotgun (WGS) entry which is preliminary data.</text>
</comment>
<evidence type="ECO:0000256" key="1">
    <source>
        <dbReference type="SAM" id="MobiDB-lite"/>
    </source>
</evidence>
<dbReference type="InterPro" id="IPR031832">
    <property type="entry name" value="DUF4747"/>
</dbReference>
<organism evidence="2 3">
    <name type="scientific">Vibrio rhizosphaerae</name>
    <dbReference type="NCBI Taxonomy" id="398736"/>
    <lineage>
        <taxon>Bacteria</taxon>
        <taxon>Pseudomonadati</taxon>
        <taxon>Pseudomonadota</taxon>
        <taxon>Gammaproteobacteria</taxon>
        <taxon>Vibrionales</taxon>
        <taxon>Vibrionaceae</taxon>
        <taxon>Vibrio</taxon>
    </lineage>
</organism>
<feature type="compositionally biased region" description="Basic and acidic residues" evidence="1">
    <location>
        <begin position="324"/>
        <end position="333"/>
    </location>
</feature>
<proteinExistence type="predicted"/>
<dbReference type="Pfam" id="PF15931">
    <property type="entry name" value="DUF4747"/>
    <property type="match status" value="1"/>
</dbReference>
<protein>
    <submittedName>
        <fullName evidence="2">DUF4747 family protein</fullName>
    </submittedName>
</protein>
<name>A0ABU4IZB8_9VIBR</name>
<evidence type="ECO:0000313" key="2">
    <source>
        <dbReference type="EMBL" id="MDW6094071.1"/>
    </source>
</evidence>
<gene>
    <name evidence="2" type="ORF">SBX64_16145</name>
</gene>
<dbReference type="RefSeq" id="WP_318585424.1">
    <property type="nucleotide sequence ID" value="NZ_JAWRCP010000002.1"/>
</dbReference>
<sequence>MAIYKFYNIQLLPIDTKTEEVGVEGYCRLFEELGNQIREMWRSKHGLPSIAIRMRGDMYFAPYSVSIKEYPSDDSSAPNKAVYGSFLKFDDIDALYNTQNGNLEYQSQGNTSSKRFEFEFVFDPIKHVLAIHDAKGLPTRNPLIGALKGVLERHTTLHFKMHSLEVEELTTADSVISFFEKPKRGISSYKGSVSFSNSDEWDNELGNELLPAVEEVEKELKEKSVGNWKASFTSFKNSVMTDLPMSAKIQMLLATRYGNAEASYLDENGQKQKYQMEDYPVRESLEEKVDGNTNRVWAILGLIGKALRRTRESEGALSQNKRLLPREKTEDDS</sequence>
<evidence type="ECO:0000313" key="3">
    <source>
        <dbReference type="Proteomes" id="UP001279860"/>
    </source>
</evidence>